<gene>
    <name evidence="1" type="ORF">E5139_09600</name>
</gene>
<dbReference type="OMA" id="DIREHAP"/>
<dbReference type="EMBL" id="CP039375">
    <property type="protein sequence ID" value="QCD65873.1"/>
    <property type="molecule type" value="Genomic_DNA"/>
</dbReference>
<accession>A0A4D6KJD9</accession>
<reference evidence="1 2" key="2">
    <citation type="submission" date="2019-04" db="EMBL/GenBank/DDBJ databases">
        <authorList>
            <person name="Yang S."/>
            <person name="Wei W."/>
        </authorList>
    </citation>
    <scope>NUCLEOTIDE SEQUENCE [LARGE SCALE GENOMIC DNA]</scope>
    <source>
        <strain evidence="2">ZP60</strain>
    </source>
</reference>
<protein>
    <recommendedName>
        <fullName evidence="3">Small CPxCG-related zinc finger protein</fullName>
    </recommendedName>
</protein>
<dbReference type="KEGG" id="halz:E5139_09600"/>
<dbReference type="RefSeq" id="WP_015762254.1">
    <property type="nucleotide sequence ID" value="NZ_CP039375.1"/>
</dbReference>
<dbReference type="Proteomes" id="UP000297053">
    <property type="component" value="Chromosome"/>
</dbReference>
<reference evidence="1 2" key="1">
    <citation type="submission" date="2019-04" db="EMBL/GenBank/DDBJ databases">
        <title>Complete genome sequence of Arthrobacter sp. ZXY-2 associated with effective atrazine degradation and salt adaptation.</title>
        <authorList>
            <person name="Zhao X."/>
        </authorList>
    </citation>
    <scope>NUCLEOTIDE SEQUENCE [LARGE SCALE GENOMIC DNA]</scope>
    <source>
        <strain evidence="2">ZP60</strain>
    </source>
</reference>
<proteinExistence type="predicted"/>
<dbReference type="GeneID" id="42179190"/>
<dbReference type="Pfam" id="PF19792">
    <property type="entry name" value="DUF6276"/>
    <property type="match status" value="1"/>
</dbReference>
<evidence type="ECO:0000313" key="1">
    <source>
        <dbReference type="EMBL" id="QCD65873.1"/>
    </source>
</evidence>
<name>A0A4D6KJD9_9EURY</name>
<organism evidence="1 2">
    <name type="scientific">Halomicrobium mukohataei</name>
    <dbReference type="NCBI Taxonomy" id="57705"/>
    <lineage>
        <taxon>Archaea</taxon>
        <taxon>Methanobacteriati</taxon>
        <taxon>Methanobacteriota</taxon>
        <taxon>Stenosarchaea group</taxon>
        <taxon>Halobacteria</taxon>
        <taxon>Halobacteriales</taxon>
        <taxon>Haloarculaceae</taxon>
        <taxon>Halomicrobium</taxon>
    </lineage>
</organism>
<dbReference type="InterPro" id="IPR046243">
    <property type="entry name" value="DUF6276"/>
</dbReference>
<evidence type="ECO:0000313" key="2">
    <source>
        <dbReference type="Proteomes" id="UP000297053"/>
    </source>
</evidence>
<dbReference type="AlphaFoldDB" id="A0A4D6KJD9"/>
<sequence>MDCPECGHETVVFAVDPELREYLPGDDPGASLCPRCLSVRPAVEPPASEPDFSPLGDAFPDGGAAVPMALLLGLLSSLALYRDEIAALLERVERAGTDPLLVIDRLDADPGIESEVDLGRRRHQLEQLL</sequence>
<evidence type="ECO:0008006" key="3">
    <source>
        <dbReference type="Google" id="ProtNLM"/>
    </source>
</evidence>